<sequence>MEGNMPLTPHTPSGKKFNFGQAWTDDAYVFGAERPGYAHPRRDQPSTPRGPDVSDAQVDEWVKFMLANDIKHVLCLLTREELRFYSTSLLCQYEKAFASTTHIDLTGNWRLSELLASLSKATTAKERIVVHCTTGQTRTANVLALWIHRFHVVGIDDAMNYVIHTASLNGTTRKPTADGVLRLLRNVPATPQTLQPPPAPLSSVPTTSRVITSPCRAPPSTAGVSTSAPDVCFLHLGGRIDATLRHFVHDFQIDVGDPVACFDILATSGCPAPCESISICRKAHDVSTADLDAVVVALQRTRATFVVITMDATVLTTSAAYLQSRRPPTQTIVCTGARVPACIPAASDAAFNLGCALGAIRWLPPGVYVSWNGRVELATDDTPRSDRTTQDA</sequence>
<proteinExistence type="predicted"/>
<dbReference type="EMBL" id="KI913953">
    <property type="protein sequence ID" value="ETW08759.1"/>
    <property type="molecule type" value="Genomic_DNA"/>
</dbReference>
<dbReference type="InterPro" id="IPR000387">
    <property type="entry name" value="Tyr_Pase_dom"/>
</dbReference>
<dbReference type="PROSITE" id="PS00383">
    <property type="entry name" value="TYR_PHOSPHATASE_1"/>
    <property type="match status" value="1"/>
</dbReference>
<dbReference type="InterPro" id="IPR029021">
    <property type="entry name" value="Prot-tyrosine_phosphatase-like"/>
</dbReference>
<dbReference type="Gene3D" id="3.90.190.10">
    <property type="entry name" value="Protein tyrosine phosphatase superfamily"/>
    <property type="match status" value="1"/>
</dbReference>
<dbReference type="InterPro" id="IPR037152">
    <property type="entry name" value="L-asparaginase_N_sf"/>
</dbReference>
<dbReference type="OrthoDB" id="542841at2759"/>
<dbReference type="RefSeq" id="XP_008862564.1">
    <property type="nucleotide sequence ID" value="XM_008864342.1"/>
</dbReference>
<organism evidence="2">
    <name type="scientific">Aphanomyces invadans</name>
    <dbReference type="NCBI Taxonomy" id="157072"/>
    <lineage>
        <taxon>Eukaryota</taxon>
        <taxon>Sar</taxon>
        <taxon>Stramenopiles</taxon>
        <taxon>Oomycota</taxon>
        <taxon>Saprolegniomycetes</taxon>
        <taxon>Saprolegniales</taxon>
        <taxon>Verrucalvaceae</taxon>
        <taxon>Aphanomyces</taxon>
    </lineage>
</organism>
<evidence type="ECO:0000259" key="1">
    <source>
        <dbReference type="PROSITE" id="PS50056"/>
    </source>
</evidence>
<dbReference type="SUPFAM" id="SSF52799">
    <property type="entry name" value="(Phosphotyrosine protein) phosphatases II"/>
    <property type="match status" value="1"/>
</dbReference>
<feature type="domain" description="Tyrosine specific protein phosphatases" evidence="1">
    <location>
        <begin position="109"/>
        <end position="162"/>
    </location>
</feature>
<reference evidence="2" key="1">
    <citation type="submission" date="2013-12" db="EMBL/GenBank/DDBJ databases">
        <title>The Genome Sequence of Aphanomyces invadans NJM9701.</title>
        <authorList>
            <consortium name="The Broad Institute Genomics Platform"/>
            <person name="Russ C."/>
            <person name="Tyler B."/>
            <person name="van West P."/>
            <person name="Dieguez-Uribeondo J."/>
            <person name="Young S.K."/>
            <person name="Zeng Q."/>
            <person name="Gargeya S."/>
            <person name="Fitzgerald M."/>
            <person name="Abouelleil A."/>
            <person name="Alvarado L."/>
            <person name="Chapman S.B."/>
            <person name="Gainer-Dewar J."/>
            <person name="Goldberg J."/>
            <person name="Griggs A."/>
            <person name="Gujja S."/>
            <person name="Hansen M."/>
            <person name="Howarth C."/>
            <person name="Imamovic A."/>
            <person name="Ireland A."/>
            <person name="Larimer J."/>
            <person name="McCowan C."/>
            <person name="Murphy C."/>
            <person name="Pearson M."/>
            <person name="Poon T.W."/>
            <person name="Priest M."/>
            <person name="Roberts A."/>
            <person name="Saif S."/>
            <person name="Shea T."/>
            <person name="Sykes S."/>
            <person name="Wortman J."/>
            <person name="Nusbaum C."/>
            <person name="Birren B."/>
        </authorList>
    </citation>
    <scope>NUCLEOTIDE SEQUENCE [LARGE SCALE GENOMIC DNA]</scope>
    <source>
        <strain evidence="2">NJM9701</strain>
    </source>
</reference>
<dbReference type="GeneID" id="20078327"/>
<dbReference type="STRING" id="157072.A0A024UR29"/>
<dbReference type="SUPFAM" id="SSF53774">
    <property type="entry name" value="Glutaminase/Asparaginase"/>
    <property type="match status" value="1"/>
</dbReference>
<name>A0A024UR29_9STRA</name>
<dbReference type="Gene3D" id="3.40.50.1170">
    <property type="entry name" value="L-asparaginase, N-terminal domain"/>
    <property type="match status" value="1"/>
</dbReference>
<dbReference type="eggNOG" id="ENOG502S79E">
    <property type="taxonomic scope" value="Eukaryota"/>
</dbReference>
<accession>A0A024UR29</accession>
<protein>
    <recommendedName>
        <fullName evidence="1">Tyrosine specific protein phosphatases domain-containing protein</fullName>
    </recommendedName>
</protein>
<dbReference type="InterPro" id="IPR036152">
    <property type="entry name" value="Asp/glu_Ase-like_sf"/>
</dbReference>
<dbReference type="VEuPathDB" id="FungiDB:H310_01277"/>
<dbReference type="PROSITE" id="PS50056">
    <property type="entry name" value="TYR_PHOSPHATASE_2"/>
    <property type="match status" value="1"/>
</dbReference>
<dbReference type="InterPro" id="IPR016130">
    <property type="entry name" value="Tyr_Pase_AS"/>
</dbReference>
<dbReference type="AlphaFoldDB" id="A0A024UR29"/>
<evidence type="ECO:0000313" key="2">
    <source>
        <dbReference type="EMBL" id="ETW08759.1"/>
    </source>
</evidence>
<gene>
    <name evidence="2" type="ORF">H310_01277</name>
</gene>